<keyword evidence="16" id="KW-1185">Reference proteome</keyword>
<evidence type="ECO:0000313" key="16">
    <source>
        <dbReference type="Proteomes" id="UP001597115"/>
    </source>
</evidence>
<evidence type="ECO:0000256" key="1">
    <source>
        <dbReference type="ARBA" id="ARBA00004141"/>
    </source>
</evidence>
<comment type="caution">
    <text evidence="15">The sequence shown here is derived from an EMBL/GenBank/DDBJ whole genome shotgun (WGS) entry which is preliminary data.</text>
</comment>
<dbReference type="RefSeq" id="WP_380889538.1">
    <property type="nucleotide sequence ID" value="NZ_JBHUDY010000001.1"/>
</dbReference>
<dbReference type="Proteomes" id="UP001597115">
    <property type="component" value="Unassembled WGS sequence"/>
</dbReference>
<evidence type="ECO:0000256" key="14">
    <source>
        <dbReference type="SAM" id="Phobius"/>
    </source>
</evidence>
<feature type="transmembrane region" description="Helical" evidence="14">
    <location>
        <begin position="166"/>
        <end position="184"/>
    </location>
</feature>
<dbReference type="PANTHER" id="PTHR31462:SF5">
    <property type="entry name" value="ENDOSOMAL_LYSOSOMAL PROTON CHANNEL TMEM175"/>
    <property type="match status" value="1"/>
</dbReference>
<dbReference type="PANTHER" id="PTHR31462">
    <property type="entry name" value="ENDOSOMAL/LYSOSOMAL POTASSIUM CHANNEL TMEM175"/>
    <property type="match status" value="1"/>
</dbReference>
<keyword evidence="9" id="KW-0406">Ion transport</keyword>
<keyword evidence="11" id="KW-0407">Ion channel</keyword>
<comment type="subcellular location">
    <subcellularLocation>
        <location evidence="1">Membrane</location>
        <topology evidence="1">Multi-pass membrane protein</topology>
    </subcellularLocation>
</comment>
<keyword evidence="7" id="KW-0630">Potassium</keyword>
<comment type="similarity">
    <text evidence="2">Belongs to the TMEM175 family.</text>
</comment>
<protein>
    <submittedName>
        <fullName evidence="15">TMEM175 family protein</fullName>
    </submittedName>
</protein>
<evidence type="ECO:0000256" key="5">
    <source>
        <dbReference type="ARBA" id="ARBA00022692"/>
    </source>
</evidence>
<gene>
    <name evidence="15" type="ORF">ACFSCW_12160</name>
</gene>
<organism evidence="15 16">
    <name type="scientific">Sphingomonas tabacisoli</name>
    <dbReference type="NCBI Taxonomy" id="2249466"/>
    <lineage>
        <taxon>Bacteria</taxon>
        <taxon>Pseudomonadati</taxon>
        <taxon>Pseudomonadota</taxon>
        <taxon>Alphaproteobacteria</taxon>
        <taxon>Sphingomonadales</taxon>
        <taxon>Sphingomonadaceae</taxon>
        <taxon>Sphingomonas</taxon>
    </lineage>
</organism>
<feature type="transmembrane region" description="Helical" evidence="14">
    <location>
        <begin position="126"/>
        <end position="146"/>
    </location>
</feature>
<evidence type="ECO:0000256" key="6">
    <source>
        <dbReference type="ARBA" id="ARBA00022826"/>
    </source>
</evidence>
<keyword evidence="3" id="KW-0813">Transport</keyword>
<feature type="transmembrane region" description="Helical" evidence="14">
    <location>
        <begin position="190"/>
        <end position="207"/>
    </location>
</feature>
<keyword evidence="10 14" id="KW-0472">Membrane</keyword>
<evidence type="ECO:0000256" key="4">
    <source>
        <dbReference type="ARBA" id="ARBA00022538"/>
    </source>
</evidence>
<dbReference type="InterPro" id="IPR010617">
    <property type="entry name" value="TMEM175-like"/>
</dbReference>
<name>A0ABW4I5H7_9SPHN</name>
<evidence type="ECO:0000256" key="7">
    <source>
        <dbReference type="ARBA" id="ARBA00022958"/>
    </source>
</evidence>
<keyword evidence="4" id="KW-0633">Potassium transport</keyword>
<evidence type="ECO:0000313" key="15">
    <source>
        <dbReference type="EMBL" id="MFD1612555.1"/>
    </source>
</evidence>
<feature type="region of interest" description="Disordered" evidence="13">
    <location>
        <begin position="1"/>
        <end position="21"/>
    </location>
</feature>
<evidence type="ECO:0000256" key="8">
    <source>
        <dbReference type="ARBA" id="ARBA00022989"/>
    </source>
</evidence>
<accession>A0ABW4I5H7</accession>
<evidence type="ECO:0000256" key="12">
    <source>
        <dbReference type="ARBA" id="ARBA00034430"/>
    </source>
</evidence>
<evidence type="ECO:0000256" key="2">
    <source>
        <dbReference type="ARBA" id="ARBA00006920"/>
    </source>
</evidence>
<feature type="transmembrane region" description="Helical" evidence="14">
    <location>
        <begin position="99"/>
        <end position="120"/>
    </location>
</feature>
<keyword evidence="6" id="KW-0631">Potassium channel</keyword>
<keyword evidence="5 14" id="KW-0812">Transmembrane</keyword>
<evidence type="ECO:0000256" key="3">
    <source>
        <dbReference type="ARBA" id="ARBA00022448"/>
    </source>
</evidence>
<evidence type="ECO:0000256" key="13">
    <source>
        <dbReference type="SAM" id="MobiDB-lite"/>
    </source>
</evidence>
<feature type="transmembrane region" description="Helical" evidence="14">
    <location>
        <begin position="67"/>
        <end position="87"/>
    </location>
</feature>
<dbReference type="EMBL" id="JBHUDY010000001">
    <property type="protein sequence ID" value="MFD1612555.1"/>
    <property type="molecule type" value="Genomic_DNA"/>
</dbReference>
<feature type="compositionally biased region" description="Basic and acidic residues" evidence="13">
    <location>
        <begin position="7"/>
        <end position="21"/>
    </location>
</feature>
<comment type="catalytic activity">
    <reaction evidence="12">
        <text>K(+)(in) = K(+)(out)</text>
        <dbReference type="Rhea" id="RHEA:29463"/>
        <dbReference type="ChEBI" id="CHEBI:29103"/>
    </reaction>
</comment>
<reference evidence="16" key="1">
    <citation type="journal article" date="2019" name="Int. J. Syst. Evol. Microbiol.">
        <title>The Global Catalogue of Microorganisms (GCM) 10K type strain sequencing project: providing services to taxonomists for standard genome sequencing and annotation.</title>
        <authorList>
            <consortium name="The Broad Institute Genomics Platform"/>
            <consortium name="The Broad Institute Genome Sequencing Center for Infectious Disease"/>
            <person name="Wu L."/>
            <person name="Ma J."/>
        </authorList>
    </citation>
    <scope>NUCLEOTIDE SEQUENCE [LARGE SCALE GENOMIC DNA]</scope>
    <source>
        <strain evidence="16">CGMCC 1.16275</strain>
    </source>
</reference>
<evidence type="ECO:0000256" key="11">
    <source>
        <dbReference type="ARBA" id="ARBA00023303"/>
    </source>
</evidence>
<feature type="transmembrane region" description="Helical" evidence="14">
    <location>
        <begin position="28"/>
        <end position="47"/>
    </location>
</feature>
<dbReference type="Pfam" id="PF06736">
    <property type="entry name" value="TMEM175"/>
    <property type="match status" value="1"/>
</dbReference>
<evidence type="ECO:0000256" key="10">
    <source>
        <dbReference type="ARBA" id="ARBA00023136"/>
    </source>
</evidence>
<proteinExistence type="inferred from homology"/>
<keyword evidence="8 14" id="KW-1133">Transmembrane helix</keyword>
<sequence length="214" mass="24001">MGRTQTSRRDNARSVEAEVRPTRQRLEASSDGVFAIVATIMMFEVSVPNKLASSLDATILSGFAGSIVTYALSYLVIFTLWMSHHYLVLTVRQPDRNMVWLNGLMLFFVSLIPMAARFFGSKVMSANAAALYGLVLLFCTASFGFLRVHAIKLAEEELHRSIHRQVLRKIWLTVAVYAASIPLSLLDVRLSWVCFLITPVMFFVPVVRASGRLR</sequence>
<evidence type="ECO:0000256" key="9">
    <source>
        <dbReference type="ARBA" id="ARBA00023065"/>
    </source>
</evidence>